<evidence type="ECO:0000313" key="2">
    <source>
        <dbReference type="EMBL" id="RKO87573.1"/>
    </source>
</evidence>
<gene>
    <name evidence="2" type="ORF">BDK51DRAFT_52852</name>
</gene>
<name>A0A4P9W823_9FUNG</name>
<reference evidence="3" key="1">
    <citation type="journal article" date="2018" name="Nat. Microbiol.">
        <title>Leveraging single-cell genomics to expand the fungal tree of life.</title>
        <authorList>
            <person name="Ahrendt S.R."/>
            <person name="Quandt C.A."/>
            <person name="Ciobanu D."/>
            <person name="Clum A."/>
            <person name="Salamov A."/>
            <person name="Andreopoulos B."/>
            <person name="Cheng J.F."/>
            <person name="Woyke T."/>
            <person name="Pelin A."/>
            <person name="Henrissat B."/>
            <person name="Reynolds N.K."/>
            <person name="Benny G.L."/>
            <person name="Smith M.E."/>
            <person name="James T.Y."/>
            <person name="Grigoriev I.V."/>
        </authorList>
    </citation>
    <scope>NUCLEOTIDE SEQUENCE [LARGE SCALE GENOMIC DNA]</scope>
</reference>
<feature type="region of interest" description="Disordered" evidence="1">
    <location>
        <begin position="153"/>
        <end position="200"/>
    </location>
</feature>
<protein>
    <submittedName>
        <fullName evidence="2">Uncharacterized protein</fullName>
    </submittedName>
</protein>
<dbReference type="EMBL" id="KZ997320">
    <property type="protein sequence ID" value="RKO87573.1"/>
    <property type="molecule type" value="Genomic_DNA"/>
</dbReference>
<proteinExistence type="predicted"/>
<dbReference type="AlphaFoldDB" id="A0A4P9W823"/>
<sequence>MVCRSGPGGPFGPDTPVDQHIIIDSFDLLRIQEADVLKVEELIKHPSYVLQFVHQGIELVPLAIGYKAAYVGQNHQLRGYGDACRVVLGGGPTKLVANGNAPFHMVLVYNSTCPEGVSEVHIHDPLDIQAPPSHHSSLCAQEPAQFAREDRDLPGFQTISPETKKGASTRKNMQRKEETQVKLPQMCNRPPSPLEGLEDPREVKGAFNALSAKNKEGSTSACQPGAGVANHHASSDPGARHEIAHAGGSNNHVERLEGVFLTSEGGHPAASPICVVHSPLPGLPERL</sequence>
<feature type="region of interest" description="Disordered" evidence="1">
    <location>
        <begin position="216"/>
        <end position="243"/>
    </location>
</feature>
<dbReference type="Proteomes" id="UP000269721">
    <property type="component" value="Unassembled WGS sequence"/>
</dbReference>
<evidence type="ECO:0000256" key="1">
    <source>
        <dbReference type="SAM" id="MobiDB-lite"/>
    </source>
</evidence>
<accession>A0A4P9W823</accession>
<organism evidence="2 3">
    <name type="scientific">Blyttiomyces helicus</name>
    <dbReference type="NCBI Taxonomy" id="388810"/>
    <lineage>
        <taxon>Eukaryota</taxon>
        <taxon>Fungi</taxon>
        <taxon>Fungi incertae sedis</taxon>
        <taxon>Chytridiomycota</taxon>
        <taxon>Chytridiomycota incertae sedis</taxon>
        <taxon>Chytridiomycetes</taxon>
        <taxon>Chytridiomycetes incertae sedis</taxon>
        <taxon>Blyttiomyces</taxon>
    </lineage>
</organism>
<keyword evidence="3" id="KW-1185">Reference proteome</keyword>
<evidence type="ECO:0000313" key="3">
    <source>
        <dbReference type="Proteomes" id="UP000269721"/>
    </source>
</evidence>